<organism evidence="7 8">
    <name type="scientific">Novosphingobium taihuense</name>
    <dbReference type="NCBI Taxonomy" id="260085"/>
    <lineage>
        <taxon>Bacteria</taxon>
        <taxon>Pseudomonadati</taxon>
        <taxon>Pseudomonadota</taxon>
        <taxon>Alphaproteobacteria</taxon>
        <taxon>Sphingomonadales</taxon>
        <taxon>Sphingomonadaceae</taxon>
        <taxon>Novosphingobium</taxon>
    </lineage>
</organism>
<sequence length="328" mass="35259">MRRELRSNDVAVRINYCGVCHSDLHQTRNDWHNTVFPCVPGHEIVGEVTDVGSAVTKFKPGELVAIGCLVDSCLKCPRCEKGMEQFCEEYPTPTYNGRDRLTGELTNGGYSETIVSREEFVLRLPEGLDPERAGPLLCAGITTWSPLRHWNAGPGKRVAIAGLGGLGHMAVKLAVALGANVTVITTSPAKVADAIALGAHEVLVSTDADAMAKAKNRFDILIDTIPVSHDVTPYLSLTALEGAMVIVGAIDMLPAIHTGSLLMGRKTLAGSIIGGIAETQELLDFCAAKGVLPDCETIAIQDINQAFERMERSDVKYRFVIDMSTLAD</sequence>
<dbReference type="InterPro" id="IPR013154">
    <property type="entry name" value="ADH-like_N"/>
</dbReference>
<keyword evidence="4 7" id="KW-0560">Oxidoreductase</keyword>
<proteinExistence type="inferred from homology"/>
<dbReference type="FunFam" id="3.40.50.720:FF:000022">
    <property type="entry name" value="Cinnamyl alcohol dehydrogenase"/>
    <property type="match status" value="1"/>
</dbReference>
<dbReference type="Proteomes" id="UP000538566">
    <property type="component" value="Unassembled WGS sequence"/>
</dbReference>
<dbReference type="PANTHER" id="PTHR42683">
    <property type="entry name" value="ALDEHYDE REDUCTASE"/>
    <property type="match status" value="1"/>
</dbReference>
<dbReference type="AlphaFoldDB" id="A0A7W7AC06"/>
<evidence type="ECO:0000256" key="5">
    <source>
        <dbReference type="RuleBase" id="RU361277"/>
    </source>
</evidence>
<dbReference type="SUPFAM" id="SSF51735">
    <property type="entry name" value="NAD(P)-binding Rossmann-fold domains"/>
    <property type="match status" value="1"/>
</dbReference>
<reference evidence="7 8" key="1">
    <citation type="submission" date="2020-08" db="EMBL/GenBank/DDBJ databases">
        <title>Genomic Encyclopedia of Type Strains, Phase IV (KMG-IV): sequencing the most valuable type-strain genomes for metagenomic binning, comparative biology and taxonomic classification.</title>
        <authorList>
            <person name="Goeker M."/>
        </authorList>
    </citation>
    <scope>NUCLEOTIDE SEQUENCE [LARGE SCALE GENOMIC DNA]</scope>
    <source>
        <strain evidence="7 8">DSM 17507</strain>
    </source>
</reference>
<evidence type="ECO:0000256" key="4">
    <source>
        <dbReference type="ARBA" id="ARBA00023002"/>
    </source>
</evidence>
<evidence type="ECO:0000313" key="7">
    <source>
        <dbReference type="EMBL" id="MBB4614244.1"/>
    </source>
</evidence>
<dbReference type="InterPro" id="IPR047109">
    <property type="entry name" value="CAD-like"/>
</dbReference>
<dbReference type="InterPro" id="IPR020843">
    <property type="entry name" value="ER"/>
</dbReference>
<name>A0A7W7AC06_9SPHN</name>
<evidence type="ECO:0000256" key="1">
    <source>
        <dbReference type="ARBA" id="ARBA00001947"/>
    </source>
</evidence>
<dbReference type="SUPFAM" id="SSF50129">
    <property type="entry name" value="GroES-like"/>
    <property type="match status" value="1"/>
</dbReference>
<dbReference type="Gene3D" id="3.40.50.720">
    <property type="entry name" value="NAD(P)-binding Rossmann-like Domain"/>
    <property type="match status" value="1"/>
</dbReference>
<dbReference type="PROSITE" id="PS00059">
    <property type="entry name" value="ADH_ZINC"/>
    <property type="match status" value="1"/>
</dbReference>
<dbReference type="GO" id="GO:0008270">
    <property type="term" value="F:zinc ion binding"/>
    <property type="evidence" value="ECO:0007669"/>
    <property type="project" value="InterPro"/>
</dbReference>
<dbReference type="Pfam" id="PF00107">
    <property type="entry name" value="ADH_zinc_N"/>
    <property type="match status" value="1"/>
</dbReference>
<evidence type="ECO:0000313" key="8">
    <source>
        <dbReference type="Proteomes" id="UP000538566"/>
    </source>
</evidence>
<dbReference type="EC" id="1.-.-.-" evidence="7"/>
<evidence type="ECO:0000259" key="6">
    <source>
        <dbReference type="SMART" id="SM00829"/>
    </source>
</evidence>
<evidence type="ECO:0000256" key="3">
    <source>
        <dbReference type="ARBA" id="ARBA00022833"/>
    </source>
</evidence>
<comment type="similarity">
    <text evidence="5">Belongs to the zinc-containing alcohol dehydrogenase family.</text>
</comment>
<dbReference type="InterPro" id="IPR013149">
    <property type="entry name" value="ADH-like_C"/>
</dbReference>
<dbReference type="Gene3D" id="3.90.180.10">
    <property type="entry name" value="Medium-chain alcohol dehydrogenases, catalytic domain"/>
    <property type="match status" value="1"/>
</dbReference>
<dbReference type="CDD" id="cd05283">
    <property type="entry name" value="CAD1"/>
    <property type="match status" value="1"/>
</dbReference>
<dbReference type="GO" id="GO:0008106">
    <property type="term" value="F:alcohol dehydrogenase (NADP+) activity"/>
    <property type="evidence" value="ECO:0007669"/>
    <property type="project" value="UniProtKB-ARBA"/>
</dbReference>
<feature type="domain" description="Enoyl reductase (ER)" evidence="6">
    <location>
        <begin position="2"/>
        <end position="321"/>
    </location>
</feature>
<comment type="caution">
    <text evidence="7">The sequence shown here is derived from an EMBL/GenBank/DDBJ whole genome shotgun (WGS) entry which is preliminary data.</text>
</comment>
<dbReference type="InterPro" id="IPR002328">
    <property type="entry name" value="ADH_Zn_CS"/>
</dbReference>
<dbReference type="EMBL" id="JACHOA010000004">
    <property type="protein sequence ID" value="MBB4614244.1"/>
    <property type="molecule type" value="Genomic_DNA"/>
</dbReference>
<gene>
    <name evidence="7" type="ORF">GGR37_002530</name>
</gene>
<evidence type="ECO:0000256" key="2">
    <source>
        <dbReference type="ARBA" id="ARBA00022723"/>
    </source>
</evidence>
<comment type="cofactor">
    <cofactor evidence="1 5">
        <name>Zn(2+)</name>
        <dbReference type="ChEBI" id="CHEBI:29105"/>
    </cofactor>
</comment>
<dbReference type="InterPro" id="IPR011032">
    <property type="entry name" value="GroES-like_sf"/>
</dbReference>
<dbReference type="SMART" id="SM00829">
    <property type="entry name" value="PKS_ER"/>
    <property type="match status" value="1"/>
</dbReference>
<keyword evidence="3 5" id="KW-0862">Zinc</keyword>
<keyword evidence="2 5" id="KW-0479">Metal-binding</keyword>
<protein>
    <submittedName>
        <fullName evidence="7">Putative zinc-type alcohol dehydrogenase-like protein</fullName>
        <ecNumber evidence="7">1.-.-.-</ecNumber>
    </submittedName>
</protein>
<dbReference type="InterPro" id="IPR036291">
    <property type="entry name" value="NAD(P)-bd_dom_sf"/>
</dbReference>
<dbReference type="Pfam" id="PF08240">
    <property type="entry name" value="ADH_N"/>
    <property type="match status" value="1"/>
</dbReference>
<keyword evidence="8" id="KW-1185">Reference proteome</keyword>
<accession>A0A7W7AC06</accession>